<sequence>MSKRRISPARPLNFWYERIALIPGGRWQIRAYRSAHHPDGETVGPGLPDGSFPADAVVAEVDLDSERRLRVVLSEWALPGAPSLWFVRIPSESAGRPQESLVAYASSHFADGTVITNAMFFTVPVRSSEQIGAVRWWADSGLIDQVFVREEERLAHVAMKLVYTADGVHQHQGWPGHIHVGGERTDLGQRVVEARKNDTRVAPLTQRSRLRRGPQD</sequence>
<proteinExistence type="predicted"/>
<evidence type="ECO:0000313" key="2">
    <source>
        <dbReference type="EMBL" id="CAB4859433.1"/>
    </source>
</evidence>
<accession>A0A6J7CWW3</accession>
<protein>
    <submittedName>
        <fullName evidence="2">Unannotated protein</fullName>
    </submittedName>
</protein>
<dbReference type="EMBL" id="CAFBLP010000002">
    <property type="protein sequence ID" value="CAB4859433.1"/>
    <property type="molecule type" value="Genomic_DNA"/>
</dbReference>
<dbReference type="AlphaFoldDB" id="A0A6J7CWW3"/>
<gene>
    <name evidence="2" type="ORF">UFOPK3376_00173</name>
</gene>
<reference evidence="2" key="1">
    <citation type="submission" date="2020-05" db="EMBL/GenBank/DDBJ databases">
        <authorList>
            <person name="Chiriac C."/>
            <person name="Salcher M."/>
            <person name="Ghai R."/>
            <person name="Kavagutti S V."/>
        </authorList>
    </citation>
    <scope>NUCLEOTIDE SEQUENCE</scope>
</reference>
<organism evidence="2">
    <name type="scientific">freshwater metagenome</name>
    <dbReference type="NCBI Taxonomy" id="449393"/>
    <lineage>
        <taxon>unclassified sequences</taxon>
        <taxon>metagenomes</taxon>
        <taxon>ecological metagenomes</taxon>
    </lineage>
</organism>
<feature type="region of interest" description="Disordered" evidence="1">
    <location>
        <begin position="196"/>
        <end position="216"/>
    </location>
</feature>
<name>A0A6J7CWW3_9ZZZZ</name>
<evidence type="ECO:0000256" key="1">
    <source>
        <dbReference type="SAM" id="MobiDB-lite"/>
    </source>
</evidence>